<gene>
    <name evidence="3" type="ORF">BGZ96_004638</name>
</gene>
<feature type="binding site" evidence="1">
    <location>
        <position position="180"/>
    </location>
    <ligand>
        <name>Ca(2+)</name>
        <dbReference type="ChEBI" id="CHEBI:29108"/>
    </ligand>
</feature>
<dbReference type="PANTHER" id="PTHR14218:SF15">
    <property type="entry name" value="TRIPEPTIDYL-PEPTIDASE 1"/>
    <property type="match status" value="1"/>
</dbReference>
<comment type="caution">
    <text evidence="3">The sequence shown here is derived from an EMBL/GenBank/DDBJ whole genome shotgun (WGS) entry which is preliminary data.</text>
</comment>
<sequence length="221" mass="23714">MLGARGTSVIVSSGDGGVGDNDPNLATQHCFTNDGKNKTEFLTNFPASCPFATSVGATQGFRPEVAVSNFGSGGGFSLYFEQPLYQKQAVDAYLDRLPKGLYQGLYRPTGRAYPDVSAQGYHYRIWNGGKPRYVSGTSASAPTFAAIVTHLNAERLRLHKKPLGFLNPWLYGKGRAALNDIVWGSNPGCGTQGFSAAKGWDPVTGLGTPDYVKMLKALPRK</sequence>
<protein>
    <recommendedName>
        <fullName evidence="2">Peptidase S53 domain-containing protein</fullName>
    </recommendedName>
</protein>
<evidence type="ECO:0000313" key="3">
    <source>
        <dbReference type="EMBL" id="KAG0273841.1"/>
    </source>
</evidence>
<feature type="domain" description="Peptidase S53" evidence="2">
    <location>
        <begin position="1"/>
        <end position="221"/>
    </location>
</feature>
<keyword evidence="1" id="KW-0479">Metal-binding</keyword>
<dbReference type="InterPro" id="IPR050819">
    <property type="entry name" value="Tripeptidyl-peptidase_I"/>
</dbReference>
<organism evidence="3 4">
    <name type="scientific">Linnemannia gamsii</name>
    <dbReference type="NCBI Taxonomy" id="64522"/>
    <lineage>
        <taxon>Eukaryota</taxon>
        <taxon>Fungi</taxon>
        <taxon>Fungi incertae sedis</taxon>
        <taxon>Mucoromycota</taxon>
        <taxon>Mortierellomycotina</taxon>
        <taxon>Mortierellomycetes</taxon>
        <taxon>Mortierellales</taxon>
        <taxon>Mortierellaceae</taxon>
        <taxon>Linnemannia</taxon>
    </lineage>
</organism>
<name>A0ABQ7JHZ3_9FUNG</name>
<feature type="binding site" evidence="1">
    <location>
        <position position="181"/>
    </location>
    <ligand>
        <name>Ca(2+)</name>
        <dbReference type="ChEBI" id="CHEBI:29108"/>
    </ligand>
</feature>
<evidence type="ECO:0000256" key="1">
    <source>
        <dbReference type="PROSITE-ProRule" id="PRU01032"/>
    </source>
</evidence>
<proteinExistence type="predicted"/>
<comment type="cofactor">
    <cofactor evidence="1">
        <name>Ca(2+)</name>
        <dbReference type="ChEBI" id="CHEBI:29108"/>
    </cofactor>
    <text evidence="1">Binds 1 Ca(2+) ion per subunit.</text>
</comment>
<dbReference type="SUPFAM" id="SSF52743">
    <property type="entry name" value="Subtilisin-like"/>
    <property type="match status" value="1"/>
</dbReference>
<feature type="binding site" evidence="1">
    <location>
        <position position="199"/>
    </location>
    <ligand>
        <name>Ca(2+)</name>
        <dbReference type="ChEBI" id="CHEBI:29108"/>
    </ligand>
</feature>
<dbReference type="Gene3D" id="3.40.50.200">
    <property type="entry name" value="Peptidase S8/S53 domain"/>
    <property type="match status" value="1"/>
</dbReference>
<keyword evidence="4" id="KW-1185">Reference proteome</keyword>
<dbReference type="Proteomes" id="UP001194696">
    <property type="component" value="Unassembled WGS sequence"/>
</dbReference>
<keyword evidence="1" id="KW-0106">Calcium</keyword>
<comment type="caution">
    <text evidence="1">Lacks conserved residue(s) required for the propagation of feature annotation.</text>
</comment>
<dbReference type="CDD" id="cd04056">
    <property type="entry name" value="Peptidases_S53"/>
    <property type="match status" value="1"/>
</dbReference>
<evidence type="ECO:0000313" key="4">
    <source>
        <dbReference type="Proteomes" id="UP001194696"/>
    </source>
</evidence>
<dbReference type="PANTHER" id="PTHR14218">
    <property type="entry name" value="PROTEASE S8 TRIPEPTIDYL PEPTIDASE I CLN2"/>
    <property type="match status" value="1"/>
</dbReference>
<dbReference type="InterPro" id="IPR030400">
    <property type="entry name" value="Sedolisin_dom"/>
</dbReference>
<reference evidence="3 4" key="1">
    <citation type="journal article" date="2020" name="Fungal Divers.">
        <title>Resolving the Mortierellaceae phylogeny through synthesis of multi-gene phylogenetics and phylogenomics.</title>
        <authorList>
            <person name="Vandepol N."/>
            <person name="Liber J."/>
            <person name="Desiro A."/>
            <person name="Na H."/>
            <person name="Kennedy M."/>
            <person name="Barry K."/>
            <person name="Grigoriev I.V."/>
            <person name="Miller A.N."/>
            <person name="O'Donnell K."/>
            <person name="Stajich J.E."/>
            <person name="Bonito G."/>
        </authorList>
    </citation>
    <scope>NUCLEOTIDE SEQUENCE [LARGE SCALE GENOMIC DNA]</scope>
    <source>
        <strain evidence="3 4">AD045</strain>
    </source>
</reference>
<feature type="binding site" evidence="1">
    <location>
        <position position="201"/>
    </location>
    <ligand>
        <name>Ca(2+)</name>
        <dbReference type="ChEBI" id="CHEBI:29108"/>
    </ligand>
</feature>
<dbReference type="PROSITE" id="PS51695">
    <property type="entry name" value="SEDOLISIN"/>
    <property type="match status" value="1"/>
</dbReference>
<dbReference type="EMBL" id="JAAAIM010002153">
    <property type="protein sequence ID" value="KAG0273841.1"/>
    <property type="molecule type" value="Genomic_DNA"/>
</dbReference>
<accession>A0ABQ7JHZ3</accession>
<evidence type="ECO:0000259" key="2">
    <source>
        <dbReference type="PROSITE" id="PS51695"/>
    </source>
</evidence>
<dbReference type="InterPro" id="IPR036852">
    <property type="entry name" value="Peptidase_S8/S53_dom_sf"/>
</dbReference>